<dbReference type="Proteomes" id="UP000197058">
    <property type="component" value="Chromosome"/>
</dbReference>
<dbReference type="PROSITE" id="PS51186">
    <property type="entry name" value="GNAT"/>
    <property type="match status" value="1"/>
</dbReference>
<reference evidence="3" key="1">
    <citation type="submission" date="2017-06" db="EMBL/GenBank/DDBJ databases">
        <title>FDA dAtabase for Regulatory Grade micrObial Sequences (FDA-ARGOS): Supporting development and validation of Infectious Disease Dx tests.</title>
        <authorList>
            <person name="Goldberg B."/>
            <person name="Campos J."/>
            <person name="Tallon L."/>
            <person name="Sadzewicz L."/>
            <person name="Sengamalay N."/>
            <person name="Ott S."/>
            <person name="Godinez A."/>
            <person name="Nagaraj S."/>
            <person name="Vavikolanu K."/>
            <person name="Nadendla S."/>
            <person name="George J."/>
            <person name="Geyer C."/>
            <person name="Sichtig H."/>
        </authorList>
    </citation>
    <scope>NUCLEOTIDE SEQUENCE [LARGE SCALE GENOMIC DNA]</scope>
    <source>
        <strain evidence="3">FDAARGOS_285</strain>
    </source>
</reference>
<evidence type="ECO:0000259" key="1">
    <source>
        <dbReference type="PROSITE" id="PS51186"/>
    </source>
</evidence>
<evidence type="ECO:0000313" key="3">
    <source>
        <dbReference type="Proteomes" id="UP000197058"/>
    </source>
</evidence>
<dbReference type="InterPro" id="IPR000182">
    <property type="entry name" value="GNAT_dom"/>
</dbReference>
<accession>A0AAI8GUX7</accession>
<feature type="domain" description="N-acetyltransferase" evidence="1">
    <location>
        <begin position="1"/>
        <end position="121"/>
    </location>
</feature>
<proteinExistence type="predicted"/>
<gene>
    <name evidence="2" type="ORF">CEP64_11985</name>
</gene>
<organism evidence="2 3">
    <name type="scientific">Mammaliicoccus sciuri</name>
    <name type="common">Staphylococcus sciuri</name>
    <dbReference type="NCBI Taxonomy" id="1296"/>
    <lineage>
        <taxon>Bacteria</taxon>
        <taxon>Bacillati</taxon>
        <taxon>Bacillota</taxon>
        <taxon>Bacilli</taxon>
        <taxon>Bacillales</taxon>
        <taxon>Staphylococcaceae</taxon>
        <taxon>Mammaliicoccus</taxon>
    </lineage>
</organism>
<name>A0AAI8GUX7_MAMSC</name>
<protein>
    <submittedName>
        <fullName evidence="2">N-acetyltransferase</fullName>
    </submittedName>
</protein>
<dbReference type="GO" id="GO:0016747">
    <property type="term" value="F:acyltransferase activity, transferring groups other than amino-acyl groups"/>
    <property type="evidence" value="ECO:0007669"/>
    <property type="project" value="InterPro"/>
</dbReference>
<dbReference type="KEGG" id="sscu:CEP64_11985"/>
<sequence length="121" mass="14122">MFIRNAIDTDIQSIYEIAQQEGWKTFSIEKIQQLLITSRIIVIEVNNEVVGYTRFLTDETVTLYITELAVSKTHRKKGYAKALIDYLLAQYPSVRIELLSENNSFYEKLHFRNIGTGYRLP</sequence>
<evidence type="ECO:0000313" key="2">
    <source>
        <dbReference type="EMBL" id="ASE35281.1"/>
    </source>
</evidence>
<dbReference type="AlphaFoldDB" id="A0AAI8GUX7"/>
<dbReference type="Pfam" id="PF13508">
    <property type="entry name" value="Acetyltransf_7"/>
    <property type="match status" value="1"/>
</dbReference>
<dbReference type="Gene3D" id="3.40.630.30">
    <property type="match status" value="1"/>
</dbReference>
<dbReference type="SUPFAM" id="SSF55729">
    <property type="entry name" value="Acyl-CoA N-acyltransferases (Nat)"/>
    <property type="match status" value="1"/>
</dbReference>
<dbReference type="EMBL" id="CP022046">
    <property type="protein sequence ID" value="ASE35281.1"/>
    <property type="molecule type" value="Genomic_DNA"/>
</dbReference>
<dbReference type="RefSeq" id="WP_058592452.1">
    <property type="nucleotide sequence ID" value="NZ_CP022046.2"/>
</dbReference>
<dbReference type="InterPro" id="IPR016181">
    <property type="entry name" value="Acyl_CoA_acyltransferase"/>
</dbReference>
<dbReference type="CDD" id="cd04301">
    <property type="entry name" value="NAT_SF"/>
    <property type="match status" value="1"/>
</dbReference>